<evidence type="ECO:0000256" key="2">
    <source>
        <dbReference type="SAM" id="SignalP"/>
    </source>
</evidence>
<feature type="signal peptide" evidence="2">
    <location>
        <begin position="1"/>
        <end position="26"/>
    </location>
</feature>
<name>A0A4Q2RIW0_9HYPH</name>
<dbReference type="RefSeq" id="WP_129217065.1">
    <property type="nucleotide sequence ID" value="NZ_QYBC01000001.1"/>
</dbReference>
<evidence type="ECO:0000313" key="5">
    <source>
        <dbReference type="Proteomes" id="UP000289411"/>
    </source>
</evidence>
<feature type="domain" description="DUF4174" evidence="3">
    <location>
        <begin position="30"/>
        <end position="133"/>
    </location>
</feature>
<evidence type="ECO:0000259" key="3">
    <source>
        <dbReference type="Pfam" id="PF13778"/>
    </source>
</evidence>
<dbReference type="EMBL" id="QYBC01000001">
    <property type="protein sequence ID" value="RYB07964.1"/>
    <property type="molecule type" value="Genomic_DNA"/>
</dbReference>
<dbReference type="AlphaFoldDB" id="A0A4Q2RIW0"/>
<evidence type="ECO:0000313" key="4">
    <source>
        <dbReference type="EMBL" id="RYB07964.1"/>
    </source>
</evidence>
<comment type="caution">
    <text evidence="4">The sequence shown here is derived from an EMBL/GenBank/DDBJ whole genome shotgun (WGS) entry which is preliminary data.</text>
</comment>
<evidence type="ECO:0000256" key="1">
    <source>
        <dbReference type="ARBA" id="ARBA00022729"/>
    </source>
</evidence>
<dbReference type="Pfam" id="PF13778">
    <property type="entry name" value="DUF4174"/>
    <property type="match status" value="1"/>
</dbReference>
<proteinExistence type="predicted"/>
<dbReference type="OrthoDB" id="7362103at2"/>
<organism evidence="4 5">
    <name type="scientific">Lichenibacterium ramalinae</name>
    <dbReference type="NCBI Taxonomy" id="2316527"/>
    <lineage>
        <taxon>Bacteria</taxon>
        <taxon>Pseudomonadati</taxon>
        <taxon>Pseudomonadota</taxon>
        <taxon>Alphaproteobacteria</taxon>
        <taxon>Hyphomicrobiales</taxon>
        <taxon>Lichenihabitantaceae</taxon>
        <taxon>Lichenibacterium</taxon>
    </lineage>
</organism>
<accession>A0A4Q2RIW0</accession>
<dbReference type="Proteomes" id="UP000289411">
    <property type="component" value="Unassembled WGS sequence"/>
</dbReference>
<reference evidence="4 5" key="2">
    <citation type="submission" date="2019-02" db="EMBL/GenBank/DDBJ databases">
        <title>'Lichenibacterium ramalinii' gen. nov. sp. nov., 'Lichenibacterium minor' gen. nov. sp. nov.</title>
        <authorList>
            <person name="Pankratov T."/>
        </authorList>
    </citation>
    <scope>NUCLEOTIDE SEQUENCE [LARGE SCALE GENOMIC DNA]</scope>
    <source>
        <strain evidence="4 5">RmlP001</strain>
    </source>
</reference>
<sequence>MSILSRPALLAAAAAMAVPLAVPALAAGDPLAPYRWRSRVLVALAPSTADPALAAQRRIFSGLGAAGRERDLVLVEATDGTPAGDALRRRFGGAGFRAVLVGKDGGEKLGAAVPLGADALFPLIDAMPMRRDEMAGRR</sequence>
<gene>
    <name evidence="4" type="ORF">D3272_00225</name>
</gene>
<feature type="chain" id="PRO_5020899048" evidence="2">
    <location>
        <begin position="27"/>
        <end position="138"/>
    </location>
</feature>
<reference evidence="4 5" key="1">
    <citation type="submission" date="2018-09" db="EMBL/GenBank/DDBJ databases">
        <authorList>
            <person name="Grouzdev D.S."/>
            <person name="Krutkina M.S."/>
        </authorList>
    </citation>
    <scope>NUCLEOTIDE SEQUENCE [LARGE SCALE GENOMIC DNA]</scope>
    <source>
        <strain evidence="4 5">RmlP001</strain>
    </source>
</reference>
<dbReference type="InterPro" id="IPR025232">
    <property type="entry name" value="DUF4174"/>
</dbReference>
<keyword evidence="1 2" id="KW-0732">Signal</keyword>
<protein>
    <submittedName>
        <fullName evidence="4">DUF4174 domain-containing protein</fullName>
    </submittedName>
</protein>
<keyword evidence="5" id="KW-1185">Reference proteome</keyword>